<organism evidence="1 2">
    <name type="scientific">Shimia aestuarii</name>
    <dbReference type="NCBI Taxonomy" id="254406"/>
    <lineage>
        <taxon>Bacteria</taxon>
        <taxon>Pseudomonadati</taxon>
        <taxon>Pseudomonadota</taxon>
        <taxon>Alphaproteobacteria</taxon>
        <taxon>Rhodobacterales</taxon>
        <taxon>Roseobacteraceae</taxon>
    </lineage>
</organism>
<name>A0A1I4PZJ7_9RHOB</name>
<evidence type="ECO:0000313" key="1">
    <source>
        <dbReference type="EMBL" id="SFM32833.1"/>
    </source>
</evidence>
<evidence type="ECO:0000313" key="2">
    <source>
        <dbReference type="Proteomes" id="UP000199144"/>
    </source>
</evidence>
<dbReference type="EMBL" id="FOTQ01000006">
    <property type="protein sequence ID" value="SFM32833.1"/>
    <property type="molecule type" value="Genomic_DNA"/>
</dbReference>
<dbReference type="RefSeq" id="WP_165610093.1">
    <property type="nucleotide sequence ID" value="NZ_FOTQ01000006.1"/>
</dbReference>
<sequence>MRHDAVTLAQEEIGTRVASVLIRCYRALLAGLVFPAPLAVCVGRGRTR</sequence>
<reference evidence="1 2" key="1">
    <citation type="submission" date="2016-10" db="EMBL/GenBank/DDBJ databases">
        <authorList>
            <person name="de Groot N.N."/>
        </authorList>
    </citation>
    <scope>NUCLEOTIDE SEQUENCE [LARGE SCALE GENOMIC DNA]</scope>
    <source>
        <strain evidence="1 2">DSM 15283</strain>
    </source>
</reference>
<accession>A0A1I4PZJ7</accession>
<dbReference type="STRING" id="254406.SAMN04488042_106105"/>
<protein>
    <submittedName>
        <fullName evidence="1">Uncharacterized protein</fullName>
    </submittedName>
</protein>
<dbReference type="AlphaFoldDB" id="A0A1I4PZJ7"/>
<dbReference type="Proteomes" id="UP000199144">
    <property type="component" value="Unassembled WGS sequence"/>
</dbReference>
<gene>
    <name evidence="1" type="ORF">SAMN04488042_106105</name>
</gene>
<keyword evidence="2" id="KW-1185">Reference proteome</keyword>
<proteinExistence type="predicted"/>